<evidence type="ECO:0000313" key="2">
    <source>
        <dbReference type="EMBL" id="KAG6390045.1"/>
    </source>
</evidence>
<keyword evidence="3" id="KW-1185">Reference proteome</keyword>
<name>A0A8X8W7X7_SALSN</name>
<comment type="caution">
    <text evidence="2">The sequence shown here is derived from an EMBL/GenBank/DDBJ whole genome shotgun (WGS) entry which is preliminary data.</text>
</comment>
<feature type="compositionally biased region" description="Acidic residues" evidence="1">
    <location>
        <begin position="108"/>
        <end position="117"/>
    </location>
</feature>
<dbReference type="GO" id="GO:0005634">
    <property type="term" value="C:nucleus"/>
    <property type="evidence" value="ECO:0007669"/>
    <property type="project" value="TreeGrafter"/>
</dbReference>
<dbReference type="InterPro" id="IPR039294">
    <property type="entry name" value="EIF1AD"/>
</dbReference>
<feature type="region of interest" description="Disordered" evidence="1">
    <location>
        <begin position="64"/>
        <end position="117"/>
    </location>
</feature>
<proteinExistence type="predicted"/>
<dbReference type="AlphaFoldDB" id="A0A8X8W7X7"/>
<protein>
    <submittedName>
        <fullName evidence="2">Uncharacterized protein</fullName>
    </submittedName>
</protein>
<evidence type="ECO:0000313" key="3">
    <source>
        <dbReference type="Proteomes" id="UP000298416"/>
    </source>
</evidence>
<dbReference type="PANTHER" id="PTHR21641">
    <property type="entry name" value="TRANSLATION INITIATION FACTOR-RELATED"/>
    <property type="match status" value="1"/>
</dbReference>
<reference evidence="2" key="2">
    <citation type="submission" date="2020-08" db="EMBL/GenBank/DDBJ databases">
        <title>Plant Genome Project.</title>
        <authorList>
            <person name="Zhang R.-G."/>
        </authorList>
    </citation>
    <scope>NUCLEOTIDE SEQUENCE</scope>
    <source>
        <strain evidence="2">Huo1</strain>
        <tissue evidence="2">Leaf</tissue>
    </source>
</reference>
<accession>A0A8X8W7X7</accession>
<reference evidence="2" key="1">
    <citation type="submission" date="2018-01" db="EMBL/GenBank/DDBJ databases">
        <authorList>
            <person name="Mao J.F."/>
        </authorList>
    </citation>
    <scope>NUCLEOTIDE SEQUENCE</scope>
    <source>
        <strain evidence="2">Huo1</strain>
        <tissue evidence="2">Leaf</tissue>
    </source>
</reference>
<evidence type="ECO:0000256" key="1">
    <source>
        <dbReference type="SAM" id="MobiDB-lite"/>
    </source>
</evidence>
<dbReference type="PANTHER" id="PTHR21641:SF0">
    <property type="entry name" value="RNA-BINDING PROTEIN EIF1AD-RELATED"/>
    <property type="match status" value="1"/>
</dbReference>
<organism evidence="2">
    <name type="scientific">Salvia splendens</name>
    <name type="common">Scarlet sage</name>
    <dbReference type="NCBI Taxonomy" id="180675"/>
    <lineage>
        <taxon>Eukaryota</taxon>
        <taxon>Viridiplantae</taxon>
        <taxon>Streptophyta</taxon>
        <taxon>Embryophyta</taxon>
        <taxon>Tracheophyta</taxon>
        <taxon>Spermatophyta</taxon>
        <taxon>Magnoliopsida</taxon>
        <taxon>eudicotyledons</taxon>
        <taxon>Gunneridae</taxon>
        <taxon>Pentapetalae</taxon>
        <taxon>asterids</taxon>
        <taxon>lamiids</taxon>
        <taxon>Lamiales</taxon>
        <taxon>Lamiaceae</taxon>
        <taxon>Nepetoideae</taxon>
        <taxon>Mentheae</taxon>
        <taxon>Salviinae</taxon>
        <taxon>Salvia</taxon>
        <taxon>Salvia subgen. Calosphace</taxon>
        <taxon>core Calosphace</taxon>
    </lineage>
</organism>
<dbReference type="Proteomes" id="UP000298416">
    <property type="component" value="Unassembled WGS sequence"/>
</dbReference>
<sequence>MKGGRKNLKRAVEEEMMALQHGQNIMQVVDLRGSNLIEGNIYSQYSPRSSRKACGSNEGTLWLSTKVGERRPSNPVEECSSDDDEGLPPLEANTNRVNPLLLHSDTETTSDDSDIEE</sequence>
<gene>
    <name evidence="2" type="ORF">SASPL_151523</name>
</gene>
<dbReference type="EMBL" id="PNBA02000020">
    <property type="protein sequence ID" value="KAG6390045.1"/>
    <property type="molecule type" value="Genomic_DNA"/>
</dbReference>